<sequence length="467" mass="49015">MKKQRGAALVVVLSLLAMSLMLGISGMQSSQIDERLAGNYRSGTLAAMAAEYGASAAWAAILDIEVGNASESTFINALDDEVGLGLLHGLPDSNLTNVYYRINVDPSPGLDTPVRVRGEVYEGGSQAVLISFREMEIFARLNGLGGGNLSPLNVPATLDNYEGIKSQAGVTGEDIVDGTRNPAITAASKEEAQKIVNDIVGSNGADKYVFVPDGDGSGNGVFYAAPTIVDGEYTGNYSSCNSGNNRLCNYMGGIATRPKDSILTDANLFHNFISAIFDDAYGSNGSGALSNGMSGFNVISTGAHFDQNDNYRPSRYLDGEELPGGGTCQSDVCYPTRQEFTGSGNAAGDGVLIIDGDVTFNGNPEFKGLIIVLGSYTVKGGGGGDMEGAIIAAPYSCRPGGDCHFDKMNIEISGGGGNDYLHNMTYLDAAWDILGSISPEAARQWLQGNNPGGIFTYLAHGWRDITM</sequence>
<feature type="domain" description="Type 4 fimbrial biogenesis protein PilX N-terminal" evidence="1">
    <location>
        <begin position="5"/>
        <end position="53"/>
    </location>
</feature>
<evidence type="ECO:0000259" key="1">
    <source>
        <dbReference type="Pfam" id="PF14341"/>
    </source>
</evidence>
<reference evidence="2 3" key="1">
    <citation type="journal article" date="2021" name="Front. Microbiol.">
        <title>Aerobic Denitrification and Heterotrophic Sulfur Oxidation in the Genus Halomonas Revealed by Six Novel Species Characterizations and Genome-Based Analysis.</title>
        <authorList>
            <person name="Wang L."/>
            <person name="Shao Z."/>
        </authorList>
    </citation>
    <scope>NUCLEOTIDE SEQUENCE [LARGE SCALE GENOMIC DNA]</scope>
    <source>
        <strain evidence="2 3">MCCC 1A11081</strain>
    </source>
</reference>
<keyword evidence="3" id="KW-1185">Reference proteome</keyword>
<organism evidence="2 3">
    <name type="scientific">Billgrantia ethanolica</name>
    <dbReference type="NCBI Taxonomy" id="2733486"/>
    <lineage>
        <taxon>Bacteria</taxon>
        <taxon>Pseudomonadati</taxon>
        <taxon>Pseudomonadota</taxon>
        <taxon>Gammaproteobacteria</taxon>
        <taxon>Oceanospirillales</taxon>
        <taxon>Halomonadaceae</taxon>
        <taxon>Billgrantia</taxon>
    </lineage>
</organism>
<dbReference type="EMBL" id="JABFTX010000002">
    <property type="protein sequence ID" value="MCE8003010.1"/>
    <property type="molecule type" value="Genomic_DNA"/>
</dbReference>
<dbReference type="RefSeq" id="WP_234269769.1">
    <property type="nucleotide sequence ID" value="NZ_JABFTX010000002.1"/>
</dbReference>
<evidence type="ECO:0000313" key="3">
    <source>
        <dbReference type="Proteomes" id="UP001320168"/>
    </source>
</evidence>
<dbReference type="InterPro" id="IPR025746">
    <property type="entry name" value="PilX_N_dom"/>
</dbReference>
<comment type="caution">
    <text evidence="2">The sequence shown here is derived from an EMBL/GenBank/DDBJ whole genome shotgun (WGS) entry which is preliminary data.</text>
</comment>
<protein>
    <recommendedName>
        <fullName evidence="1">Type 4 fimbrial biogenesis protein PilX N-terminal domain-containing protein</fullName>
    </recommendedName>
</protein>
<name>A0ABS9A308_9GAMM</name>
<accession>A0ABS9A308</accession>
<dbReference type="Pfam" id="PF14341">
    <property type="entry name" value="PilX_N"/>
    <property type="match status" value="1"/>
</dbReference>
<dbReference type="Proteomes" id="UP001320168">
    <property type="component" value="Unassembled WGS sequence"/>
</dbReference>
<gene>
    <name evidence="2" type="ORF">HOP53_09205</name>
</gene>
<evidence type="ECO:0000313" key="2">
    <source>
        <dbReference type="EMBL" id="MCE8003010.1"/>
    </source>
</evidence>
<proteinExistence type="predicted"/>